<reference evidence="2" key="1">
    <citation type="journal article" date="2013" name="Genome Announc.">
        <title>Whole-Genome Sequencing of Lactobacillus shenzhenensis Strain LY-73T.</title>
        <authorList>
            <person name="Lin Z."/>
            <person name="Liu Z."/>
            <person name="Yang R."/>
            <person name="Zou Y."/>
            <person name="Wan D."/>
            <person name="Chen J."/>
            <person name="Guo M."/>
            <person name="Zhao J."/>
            <person name="Fang C."/>
            <person name="Yang R."/>
            <person name="Liu F."/>
        </authorList>
    </citation>
    <scope>NUCLEOTIDE SEQUENCE [LARGE SCALE GENOMIC DNA]</scope>
    <source>
        <strain evidence="2">LY-73</strain>
    </source>
</reference>
<evidence type="ECO:0000313" key="2">
    <source>
        <dbReference type="Proteomes" id="UP000030647"/>
    </source>
</evidence>
<dbReference type="HOGENOM" id="CLU_180138_1_0_9"/>
<dbReference type="OrthoDB" id="9802710at2"/>
<keyword evidence="2" id="KW-1185">Reference proteome</keyword>
<sequence length="83" mass="9347">MFALGDLVQMKKPHACGTNRWEILRVGMDIRIKCMGCGHMLLMPRPQFVKKMKKVMTPAASVDVTAEPHYVQPRPLDPPSDLS</sequence>
<dbReference type="Proteomes" id="UP000030647">
    <property type="component" value="Unassembled WGS sequence"/>
</dbReference>
<dbReference type="PANTHER" id="PTHR38455:SF1">
    <property type="entry name" value="DUF951 DOMAIN-CONTAINING PROTEIN"/>
    <property type="match status" value="1"/>
</dbReference>
<dbReference type="RefSeq" id="WP_022530133.1">
    <property type="nucleotide sequence ID" value="NZ_KI271595.1"/>
</dbReference>
<gene>
    <name evidence="1" type="primary">yyzM</name>
    <name evidence="1" type="ORF">L248_0801</name>
</gene>
<evidence type="ECO:0000313" key="1">
    <source>
        <dbReference type="EMBL" id="ERL64617.1"/>
    </source>
</evidence>
<dbReference type="STRING" id="1231336.L248_0801"/>
<protein>
    <submittedName>
        <fullName evidence="1">YyzM</fullName>
    </submittedName>
</protein>
<dbReference type="EMBL" id="KI271595">
    <property type="protein sequence ID" value="ERL64617.1"/>
    <property type="molecule type" value="Genomic_DNA"/>
</dbReference>
<dbReference type="InterPro" id="IPR009296">
    <property type="entry name" value="DUF951"/>
</dbReference>
<organism evidence="1 2">
    <name type="scientific">Schleiferilactobacillus shenzhenensis LY-73</name>
    <dbReference type="NCBI Taxonomy" id="1231336"/>
    <lineage>
        <taxon>Bacteria</taxon>
        <taxon>Bacillati</taxon>
        <taxon>Bacillota</taxon>
        <taxon>Bacilli</taxon>
        <taxon>Lactobacillales</taxon>
        <taxon>Lactobacillaceae</taxon>
        <taxon>Schleiferilactobacillus</taxon>
    </lineage>
</organism>
<dbReference type="PANTHER" id="PTHR38455">
    <property type="entry name" value="HYPOTHETICAL CYTOSOLIC PROTEIN"/>
    <property type="match status" value="1"/>
</dbReference>
<name>U4TT18_9LACO</name>
<dbReference type="AlphaFoldDB" id="U4TT18"/>
<dbReference type="eggNOG" id="COG4481">
    <property type="taxonomic scope" value="Bacteria"/>
</dbReference>
<proteinExistence type="predicted"/>
<accession>U4TT18</accession>
<dbReference type="Pfam" id="PF06107">
    <property type="entry name" value="DUF951"/>
    <property type="match status" value="1"/>
</dbReference>